<feature type="transmembrane region" description="Helical" evidence="3">
    <location>
        <begin position="151"/>
        <end position="168"/>
    </location>
</feature>
<dbReference type="PANTHER" id="PTHR37312">
    <property type="entry name" value="MEMBRANE-BOUND ACYLTRANSFERASE YKRP-RELATED"/>
    <property type="match status" value="1"/>
</dbReference>
<keyword evidence="5" id="KW-0808">Transferase</keyword>
<dbReference type="GO" id="GO:0016746">
    <property type="term" value="F:acyltransferase activity"/>
    <property type="evidence" value="ECO:0007669"/>
    <property type="project" value="UniProtKB-KW"/>
</dbReference>
<keyword evidence="5" id="KW-0012">Acyltransferase</keyword>
<comment type="subcellular location">
    <subcellularLocation>
        <location evidence="1">Membrane</location>
    </subcellularLocation>
</comment>
<name>A0ABX0J1Q5_9BACL</name>
<dbReference type="Pfam" id="PF01757">
    <property type="entry name" value="Acyl_transf_3"/>
    <property type="match status" value="1"/>
</dbReference>
<evidence type="ECO:0000259" key="4">
    <source>
        <dbReference type="Pfam" id="PF01757"/>
    </source>
</evidence>
<organism evidence="5 6">
    <name type="scientific">Paenibacillus agricola</name>
    <dbReference type="NCBI Taxonomy" id="2716264"/>
    <lineage>
        <taxon>Bacteria</taxon>
        <taxon>Bacillati</taxon>
        <taxon>Bacillota</taxon>
        <taxon>Bacilli</taxon>
        <taxon>Bacillales</taxon>
        <taxon>Paenibacillaceae</taxon>
        <taxon>Paenibacillus</taxon>
    </lineage>
</organism>
<evidence type="ECO:0000313" key="6">
    <source>
        <dbReference type="Proteomes" id="UP001165962"/>
    </source>
</evidence>
<feature type="transmembrane region" description="Helical" evidence="3">
    <location>
        <begin position="231"/>
        <end position="249"/>
    </location>
</feature>
<feature type="transmembrane region" description="Helical" evidence="3">
    <location>
        <begin position="82"/>
        <end position="103"/>
    </location>
</feature>
<proteinExistence type="inferred from homology"/>
<accession>A0ABX0J1Q5</accession>
<evidence type="ECO:0000313" key="5">
    <source>
        <dbReference type="EMBL" id="NHN29380.1"/>
    </source>
</evidence>
<evidence type="ECO:0000256" key="1">
    <source>
        <dbReference type="ARBA" id="ARBA00004370"/>
    </source>
</evidence>
<comment type="caution">
    <text evidence="5">The sequence shown here is derived from an EMBL/GenBank/DDBJ whole genome shotgun (WGS) entry which is preliminary data.</text>
</comment>
<comment type="similarity">
    <text evidence="2">Belongs to the acyltransferase 3 family.</text>
</comment>
<dbReference type="PANTHER" id="PTHR37312:SF1">
    <property type="entry name" value="MEMBRANE-BOUND ACYLTRANSFERASE YKRP-RELATED"/>
    <property type="match status" value="1"/>
</dbReference>
<feature type="transmembrane region" description="Helical" evidence="3">
    <location>
        <begin position="295"/>
        <end position="315"/>
    </location>
</feature>
<evidence type="ECO:0000256" key="2">
    <source>
        <dbReference type="ARBA" id="ARBA00007400"/>
    </source>
</evidence>
<reference evidence="5" key="1">
    <citation type="submission" date="2020-03" db="EMBL/GenBank/DDBJ databases">
        <title>Draft sequencing of Paenibacilllus sp. S3N08.</title>
        <authorList>
            <person name="Kim D.-U."/>
        </authorList>
    </citation>
    <scope>NUCLEOTIDE SEQUENCE</scope>
    <source>
        <strain evidence="5">S3N08</strain>
    </source>
</reference>
<evidence type="ECO:0000256" key="3">
    <source>
        <dbReference type="SAM" id="Phobius"/>
    </source>
</evidence>
<feature type="transmembrane region" description="Helical" evidence="3">
    <location>
        <begin position="208"/>
        <end position="225"/>
    </location>
</feature>
<feature type="transmembrane region" description="Helical" evidence="3">
    <location>
        <begin position="270"/>
        <end position="289"/>
    </location>
</feature>
<dbReference type="EMBL" id="JAAOIW010000002">
    <property type="protein sequence ID" value="NHN29380.1"/>
    <property type="molecule type" value="Genomic_DNA"/>
</dbReference>
<keyword evidence="3" id="KW-0812">Transmembrane</keyword>
<feature type="transmembrane region" description="Helical" evidence="3">
    <location>
        <begin position="125"/>
        <end position="144"/>
    </location>
</feature>
<gene>
    <name evidence="5" type="ORF">G9U52_05995</name>
</gene>
<keyword evidence="3" id="KW-0472">Membrane</keyword>
<dbReference type="Proteomes" id="UP001165962">
    <property type="component" value="Unassembled WGS sequence"/>
</dbReference>
<dbReference type="RefSeq" id="WP_166147283.1">
    <property type="nucleotide sequence ID" value="NZ_JAAOIW010000002.1"/>
</dbReference>
<feature type="transmembrane region" description="Helical" evidence="3">
    <location>
        <begin position="41"/>
        <end position="61"/>
    </location>
</feature>
<keyword evidence="6" id="KW-1185">Reference proteome</keyword>
<sequence>MSTIARKRQADIDILRCVGICLVVLGHSFPTDVLKETPWLIHFFRSFTMPLFMVISGYLYIYAEGGKKGYYRFVIGKVKLLLVPYILLSNIAFIPKALLAHYAERPIDLSWSYWVKSLLYPTENVIIYFWFMPTLFLISICGPLFNWAIRYRLAAVVLTLVLALLHLTDPLQGVLLLNLAGVSHYILFFWLGSLLASGKARTERFIEAPILLPFLLILQVLLYLAMEKAHLIIELPLALIGTAMAFSFGKWYVRQRLNWFRWLHGYTYQIYLLSWFPQVFVMIISLKVLQLPYNFTVAAMFISGLLLPVLAARLINLYCPFFNIAVGLKPRGGKLRTVGNTQLSETNKSDNIQIS</sequence>
<dbReference type="InterPro" id="IPR002656">
    <property type="entry name" value="Acyl_transf_3_dom"/>
</dbReference>
<feature type="domain" description="Acyltransferase 3" evidence="4">
    <location>
        <begin position="10"/>
        <end position="312"/>
    </location>
</feature>
<feature type="transmembrane region" description="Helical" evidence="3">
    <location>
        <begin position="174"/>
        <end position="196"/>
    </location>
</feature>
<feature type="transmembrane region" description="Helical" evidence="3">
    <location>
        <begin position="12"/>
        <end position="29"/>
    </location>
</feature>
<protein>
    <submittedName>
        <fullName evidence="5">Acyltransferase</fullName>
    </submittedName>
</protein>
<keyword evidence="3" id="KW-1133">Transmembrane helix</keyword>
<dbReference type="InterPro" id="IPR052734">
    <property type="entry name" value="Nod_factor_acetyltransferase"/>
</dbReference>